<keyword evidence="1" id="KW-0472">Membrane</keyword>
<evidence type="ECO:0000256" key="1">
    <source>
        <dbReference type="SAM" id="Phobius"/>
    </source>
</evidence>
<evidence type="ECO:0000313" key="2">
    <source>
        <dbReference type="EMBL" id="VDD00963.1"/>
    </source>
</evidence>
<dbReference type="EMBL" id="LR031872">
    <property type="protein sequence ID" value="VDD00963.1"/>
    <property type="molecule type" value="Genomic_DNA"/>
</dbReference>
<protein>
    <submittedName>
        <fullName evidence="2">Uncharacterized protein</fullName>
    </submittedName>
</protein>
<reference evidence="2" key="1">
    <citation type="submission" date="2018-11" db="EMBL/GenBank/DDBJ databases">
        <authorList>
            <consortium name="Genoscope - CEA"/>
            <person name="William W."/>
        </authorList>
    </citation>
    <scope>NUCLEOTIDE SEQUENCE</scope>
</reference>
<accession>A0A3P6B7E4</accession>
<keyword evidence="1" id="KW-1133">Transmembrane helix</keyword>
<feature type="transmembrane region" description="Helical" evidence="1">
    <location>
        <begin position="12"/>
        <end position="33"/>
    </location>
</feature>
<dbReference type="AlphaFoldDB" id="A0A3P6B7E4"/>
<sequence>MTYLGRRHCDTYVSIFFLGCFCPSFWFFVIEAIENGEVDSRV</sequence>
<proteinExistence type="predicted"/>
<gene>
    <name evidence="2" type="ORF">BOLC3T21300H</name>
</gene>
<keyword evidence="1" id="KW-0812">Transmembrane</keyword>
<name>A0A3P6B7E4_BRAOL</name>
<organism evidence="2">
    <name type="scientific">Brassica oleracea</name>
    <name type="common">Wild cabbage</name>
    <dbReference type="NCBI Taxonomy" id="3712"/>
    <lineage>
        <taxon>Eukaryota</taxon>
        <taxon>Viridiplantae</taxon>
        <taxon>Streptophyta</taxon>
        <taxon>Embryophyta</taxon>
        <taxon>Tracheophyta</taxon>
        <taxon>Spermatophyta</taxon>
        <taxon>Magnoliopsida</taxon>
        <taxon>eudicotyledons</taxon>
        <taxon>Gunneridae</taxon>
        <taxon>Pentapetalae</taxon>
        <taxon>rosids</taxon>
        <taxon>malvids</taxon>
        <taxon>Brassicales</taxon>
        <taxon>Brassicaceae</taxon>
        <taxon>Brassiceae</taxon>
        <taxon>Brassica</taxon>
    </lineage>
</organism>